<accession>A0A3E0GWB4</accession>
<proteinExistence type="predicted"/>
<dbReference type="Proteomes" id="UP000256269">
    <property type="component" value="Unassembled WGS sequence"/>
</dbReference>
<dbReference type="OrthoDB" id="3516042at2"/>
<gene>
    <name evidence="1" type="ORF">BCF44_12668</name>
</gene>
<sequence length="280" mass="31063">MNPVGDTANENILAPDWQPPGVDIERASAARMYDYYLDGSHNFEVDRETAKRVLAVLPQARMFARQNRAFLRRCVRYGANCGVRQFLDLGSGLPTAGNVHEIAHALDPDVRVVYVDKDPIAVAHSLQILDGNSHATCIQEDITNPDRVLHHEQTQRLIDFSEPLMILMCAVLHFVPHTANPAGIVEAYAKALAPGSYLALSHATATDYPDQVAEVVKIYQNTQNPAHLRTRAEITRMLAPFEHLVLPGVVYTPEWRPEHMADVPDNPAESLAFAALAYMP</sequence>
<keyword evidence="2" id="KW-1185">Reference proteome</keyword>
<dbReference type="Pfam" id="PF04672">
    <property type="entry name" value="Methyltransf_19"/>
    <property type="match status" value="1"/>
</dbReference>
<dbReference type="InterPro" id="IPR006764">
    <property type="entry name" value="SAM_dep_MeTrfase_SAV2177_type"/>
</dbReference>
<dbReference type="SUPFAM" id="SSF53335">
    <property type="entry name" value="S-adenosyl-L-methionine-dependent methyltransferases"/>
    <property type="match status" value="1"/>
</dbReference>
<dbReference type="PIRSF" id="PIRSF017393">
    <property type="entry name" value="MTase_SAV2177"/>
    <property type="match status" value="1"/>
</dbReference>
<organism evidence="1 2">
    <name type="scientific">Kutzneria buriramensis</name>
    <dbReference type="NCBI Taxonomy" id="1045776"/>
    <lineage>
        <taxon>Bacteria</taxon>
        <taxon>Bacillati</taxon>
        <taxon>Actinomycetota</taxon>
        <taxon>Actinomycetes</taxon>
        <taxon>Pseudonocardiales</taxon>
        <taxon>Pseudonocardiaceae</taxon>
        <taxon>Kutzneria</taxon>
    </lineage>
</organism>
<dbReference type="CDD" id="cd02440">
    <property type="entry name" value="AdoMet_MTases"/>
    <property type="match status" value="1"/>
</dbReference>
<evidence type="ECO:0000313" key="1">
    <source>
        <dbReference type="EMBL" id="REH28626.1"/>
    </source>
</evidence>
<keyword evidence="1" id="KW-0489">Methyltransferase</keyword>
<keyword evidence="1" id="KW-0808">Transferase</keyword>
<comment type="caution">
    <text evidence="1">The sequence shown here is derived from an EMBL/GenBank/DDBJ whole genome shotgun (WGS) entry which is preliminary data.</text>
</comment>
<name>A0A3E0GWB4_9PSEU</name>
<dbReference type="AlphaFoldDB" id="A0A3E0GWB4"/>
<reference evidence="1 2" key="1">
    <citation type="submission" date="2018-08" db="EMBL/GenBank/DDBJ databases">
        <title>Genomic Encyclopedia of Archaeal and Bacterial Type Strains, Phase II (KMG-II): from individual species to whole genera.</title>
        <authorList>
            <person name="Goeker M."/>
        </authorList>
    </citation>
    <scope>NUCLEOTIDE SEQUENCE [LARGE SCALE GENOMIC DNA]</scope>
    <source>
        <strain evidence="1 2">DSM 45791</strain>
    </source>
</reference>
<dbReference type="RefSeq" id="WP_116181408.1">
    <property type="nucleotide sequence ID" value="NZ_CP144375.1"/>
</dbReference>
<dbReference type="EMBL" id="QUNO01000026">
    <property type="protein sequence ID" value="REH28626.1"/>
    <property type="molecule type" value="Genomic_DNA"/>
</dbReference>
<dbReference type="InterPro" id="IPR029063">
    <property type="entry name" value="SAM-dependent_MTases_sf"/>
</dbReference>
<dbReference type="GO" id="GO:0008168">
    <property type="term" value="F:methyltransferase activity"/>
    <property type="evidence" value="ECO:0007669"/>
    <property type="project" value="UniProtKB-KW"/>
</dbReference>
<protein>
    <submittedName>
        <fullName evidence="1">S-adenosyl methyltransferase</fullName>
    </submittedName>
</protein>
<evidence type="ECO:0000313" key="2">
    <source>
        <dbReference type="Proteomes" id="UP000256269"/>
    </source>
</evidence>
<dbReference type="Gene3D" id="3.40.50.150">
    <property type="entry name" value="Vaccinia Virus protein VP39"/>
    <property type="match status" value="1"/>
</dbReference>
<dbReference type="GO" id="GO:0032259">
    <property type="term" value="P:methylation"/>
    <property type="evidence" value="ECO:0007669"/>
    <property type="project" value="UniProtKB-KW"/>
</dbReference>